<dbReference type="AlphaFoldDB" id="A0A913Z636"/>
<keyword evidence="11" id="KW-0732">Signal</keyword>
<sequence length="393" mass="44404">MKLEWLVAFFVLPMASLLAKETTAASSGKWWSIATYPQKSNIVTDTQGTEISLEPQMRPLNKRQRRMVRDNPGILLAISQAVKMAVTECKYQFKNRRWNCPTMMNVQGANSLFGKILNTACRETAFIYAITSAAVTHSVARSCSEGSVETCTCDYKYQRPSEEDWEWGGCSDNIAFGHRFSQKFVDADEKGRDLRFMMNMHNNEVGRLTVSSDMRQECKCHGMSGSCTIKTCWMRLPTFRTVGEFLKDRFDGASRVALRNEGVRDSSNSNSNRPGSERGGRRDRGQQRAPTGTESNFQPYNANHKPAGPRDLVYFDDSPDFCVRNEKVGTLGTVGRECNNTSLGVDGCDLMCCGRDYDGSQVRIKERCSCTFHWCCKVKCQECTTVRTVYRCR</sequence>
<dbReference type="InterPro" id="IPR018161">
    <property type="entry name" value="Wnt_CS"/>
</dbReference>
<evidence type="ECO:0000256" key="3">
    <source>
        <dbReference type="ARBA" id="ARBA00022473"/>
    </source>
</evidence>
<dbReference type="GO" id="GO:0005125">
    <property type="term" value="F:cytokine activity"/>
    <property type="evidence" value="ECO:0007669"/>
    <property type="project" value="TreeGrafter"/>
</dbReference>
<feature type="compositionally biased region" description="Polar residues" evidence="10">
    <location>
        <begin position="289"/>
        <end position="301"/>
    </location>
</feature>
<dbReference type="InterPro" id="IPR005817">
    <property type="entry name" value="Wnt"/>
</dbReference>
<evidence type="ECO:0000256" key="10">
    <source>
        <dbReference type="SAM" id="MobiDB-lite"/>
    </source>
</evidence>
<comment type="function">
    <text evidence="9">Ligand for members of the frizzled family of seven transmembrane receptors.</text>
</comment>
<dbReference type="GO" id="GO:0045165">
    <property type="term" value="P:cell fate commitment"/>
    <property type="evidence" value="ECO:0007669"/>
    <property type="project" value="TreeGrafter"/>
</dbReference>
<accession>A0A913Z636</accession>
<feature type="signal peptide" evidence="11">
    <location>
        <begin position="1"/>
        <end position="19"/>
    </location>
</feature>
<dbReference type="Proteomes" id="UP000887568">
    <property type="component" value="Unplaced"/>
</dbReference>
<keyword evidence="8" id="KW-0449">Lipoprotein</keyword>
<proteinExistence type="inferred from homology"/>
<dbReference type="InterPro" id="IPR043158">
    <property type="entry name" value="Wnt_C"/>
</dbReference>
<dbReference type="RefSeq" id="XP_038047182.1">
    <property type="nucleotide sequence ID" value="XM_038191254.1"/>
</dbReference>
<dbReference type="GeneID" id="119721263"/>
<name>A0A913Z636_PATMI</name>
<comment type="subcellular location">
    <subcellularLocation>
        <location evidence="1 9">Secreted</location>
        <location evidence="1 9">Extracellular space</location>
        <location evidence="1 9">Extracellular matrix</location>
    </subcellularLocation>
</comment>
<dbReference type="OMA" id="NDHMPDI"/>
<dbReference type="Pfam" id="PF00110">
    <property type="entry name" value="wnt"/>
    <property type="match status" value="1"/>
</dbReference>
<dbReference type="Gene3D" id="3.30.2460.20">
    <property type="match status" value="1"/>
</dbReference>
<feature type="region of interest" description="Disordered" evidence="10">
    <location>
        <begin position="261"/>
        <end position="302"/>
    </location>
</feature>
<evidence type="ECO:0000256" key="9">
    <source>
        <dbReference type="RuleBase" id="RU003500"/>
    </source>
</evidence>
<dbReference type="SMART" id="SM00097">
    <property type="entry name" value="WNT1"/>
    <property type="match status" value="1"/>
</dbReference>
<reference evidence="12" key="1">
    <citation type="submission" date="2022-11" db="UniProtKB">
        <authorList>
            <consortium name="EnsemblMetazoa"/>
        </authorList>
    </citation>
    <scope>IDENTIFICATION</scope>
</reference>
<dbReference type="CTD" id="7471"/>
<keyword evidence="3 9" id="KW-0217">Developmental protein</keyword>
<dbReference type="GO" id="GO:0005109">
    <property type="term" value="F:frizzled binding"/>
    <property type="evidence" value="ECO:0007669"/>
    <property type="project" value="TreeGrafter"/>
</dbReference>
<dbReference type="FunFam" id="3.30.2460.20:FF:000001">
    <property type="entry name" value="Wnt homolog"/>
    <property type="match status" value="1"/>
</dbReference>
<evidence type="ECO:0000256" key="4">
    <source>
        <dbReference type="ARBA" id="ARBA00022525"/>
    </source>
</evidence>
<keyword evidence="7" id="KW-1015">Disulfide bond</keyword>
<dbReference type="PANTHER" id="PTHR12027">
    <property type="entry name" value="WNT RELATED"/>
    <property type="match status" value="1"/>
</dbReference>
<dbReference type="GO" id="GO:0060070">
    <property type="term" value="P:canonical Wnt signaling pathway"/>
    <property type="evidence" value="ECO:0007669"/>
    <property type="project" value="TreeGrafter"/>
</dbReference>
<dbReference type="OrthoDB" id="5945655at2759"/>
<evidence type="ECO:0000256" key="7">
    <source>
        <dbReference type="ARBA" id="ARBA00023157"/>
    </source>
</evidence>
<dbReference type="EnsemblMetazoa" id="XM_038191254.1">
    <property type="protein sequence ID" value="XP_038047182.1"/>
    <property type="gene ID" value="LOC119721263"/>
</dbReference>
<keyword evidence="6 9" id="KW-0879">Wnt signaling pathway</keyword>
<keyword evidence="13" id="KW-1185">Reference proteome</keyword>
<dbReference type="PRINTS" id="PR01349">
    <property type="entry name" value="WNTPROTEIN"/>
</dbReference>
<evidence type="ECO:0000256" key="11">
    <source>
        <dbReference type="SAM" id="SignalP"/>
    </source>
</evidence>
<evidence type="ECO:0000256" key="8">
    <source>
        <dbReference type="ARBA" id="ARBA00023288"/>
    </source>
</evidence>
<comment type="similarity">
    <text evidence="2 9">Belongs to the Wnt family.</text>
</comment>
<keyword evidence="4" id="KW-0964">Secreted</keyword>
<organism evidence="12 13">
    <name type="scientific">Patiria miniata</name>
    <name type="common">Bat star</name>
    <name type="synonym">Asterina miniata</name>
    <dbReference type="NCBI Taxonomy" id="46514"/>
    <lineage>
        <taxon>Eukaryota</taxon>
        <taxon>Metazoa</taxon>
        <taxon>Echinodermata</taxon>
        <taxon>Eleutherozoa</taxon>
        <taxon>Asterozoa</taxon>
        <taxon>Asteroidea</taxon>
        <taxon>Valvatacea</taxon>
        <taxon>Valvatida</taxon>
        <taxon>Asterinidae</taxon>
        <taxon>Patiria</taxon>
    </lineage>
</organism>
<dbReference type="CDD" id="cd19333">
    <property type="entry name" value="Wnt_Wnt1"/>
    <property type="match status" value="1"/>
</dbReference>
<dbReference type="PROSITE" id="PS00246">
    <property type="entry name" value="WNT1"/>
    <property type="match status" value="1"/>
</dbReference>
<evidence type="ECO:0000256" key="2">
    <source>
        <dbReference type="ARBA" id="ARBA00005683"/>
    </source>
</evidence>
<evidence type="ECO:0000313" key="13">
    <source>
        <dbReference type="Proteomes" id="UP000887568"/>
    </source>
</evidence>
<protein>
    <recommendedName>
        <fullName evidence="9">Protein Wnt</fullName>
    </recommendedName>
</protein>
<dbReference type="PANTHER" id="PTHR12027:SF91">
    <property type="entry name" value="PROTO-ONCOGENE WNT-1"/>
    <property type="match status" value="1"/>
</dbReference>
<evidence type="ECO:0000313" key="12">
    <source>
        <dbReference type="EnsemblMetazoa" id="XP_038047182.1"/>
    </source>
</evidence>
<feature type="compositionally biased region" description="Basic and acidic residues" evidence="10">
    <location>
        <begin position="275"/>
        <end position="286"/>
    </location>
</feature>
<feature type="chain" id="PRO_5037126414" description="Protein Wnt" evidence="11">
    <location>
        <begin position="20"/>
        <end position="393"/>
    </location>
</feature>
<keyword evidence="5" id="KW-0272">Extracellular matrix</keyword>
<dbReference type="GO" id="GO:0030182">
    <property type="term" value="P:neuron differentiation"/>
    <property type="evidence" value="ECO:0007669"/>
    <property type="project" value="TreeGrafter"/>
</dbReference>
<evidence type="ECO:0000256" key="6">
    <source>
        <dbReference type="ARBA" id="ARBA00022687"/>
    </source>
</evidence>
<evidence type="ECO:0000256" key="1">
    <source>
        <dbReference type="ARBA" id="ARBA00004498"/>
    </source>
</evidence>
<evidence type="ECO:0000256" key="5">
    <source>
        <dbReference type="ARBA" id="ARBA00022530"/>
    </source>
</evidence>
<dbReference type="GO" id="GO:0005615">
    <property type="term" value="C:extracellular space"/>
    <property type="evidence" value="ECO:0007669"/>
    <property type="project" value="TreeGrafter"/>
</dbReference>